<gene>
    <name evidence="2" type="ORF">SDC9_162940</name>
</gene>
<comment type="caution">
    <text evidence="2">The sequence shown here is derived from an EMBL/GenBank/DDBJ whole genome shotgun (WGS) entry which is preliminary data.</text>
</comment>
<reference evidence="2" key="1">
    <citation type="submission" date="2019-08" db="EMBL/GenBank/DDBJ databases">
        <authorList>
            <person name="Kucharzyk K."/>
            <person name="Murdoch R.W."/>
            <person name="Higgins S."/>
            <person name="Loffler F."/>
        </authorList>
    </citation>
    <scope>NUCLEOTIDE SEQUENCE</scope>
</reference>
<protein>
    <submittedName>
        <fullName evidence="2">Uncharacterized protein</fullName>
    </submittedName>
</protein>
<evidence type="ECO:0000313" key="2">
    <source>
        <dbReference type="EMBL" id="MPN15606.1"/>
    </source>
</evidence>
<dbReference type="EMBL" id="VSSQ01062422">
    <property type="protein sequence ID" value="MPN15606.1"/>
    <property type="molecule type" value="Genomic_DNA"/>
</dbReference>
<name>A0A645FPH7_9ZZZZ</name>
<feature type="region of interest" description="Disordered" evidence="1">
    <location>
        <begin position="13"/>
        <end position="47"/>
    </location>
</feature>
<evidence type="ECO:0000256" key="1">
    <source>
        <dbReference type="SAM" id="MobiDB-lite"/>
    </source>
</evidence>
<sequence length="74" mass="8010">MFQSDIAAEIGGLALHDTQAEQAGDRRKTPTPFSFQGIGTGTDKTGYQLTIHDTRPCEGRATQYGDQHGLMPCI</sequence>
<organism evidence="2">
    <name type="scientific">bioreactor metagenome</name>
    <dbReference type="NCBI Taxonomy" id="1076179"/>
    <lineage>
        <taxon>unclassified sequences</taxon>
        <taxon>metagenomes</taxon>
        <taxon>ecological metagenomes</taxon>
    </lineage>
</organism>
<proteinExistence type="predicted"/>
<accession>A0A645FPH7</accession>
<dbReference type="AlphaFoldDB" id="A0A645FPH7"/>